<evidence type="ECO:0000256" key="2">
    <source>
        <dbReference type="ARBA" id="ARBA00022679"/>
    </source>
</evidence>
<dbReference type="NCBIfam" id="TIGR01930">
    <property type="entry name" value="AcCoA-C-Actrans"/>
    <property type="match status" value="1"/>
</dbReference>
<name>A0ABP8RLB7_9PSEU</name>
<dbReference type="Proteomes" id="UP001501598">
    <property type="component" value="Unassembled WGS sequence"/>
</dbReference>
<keyword evidence="3 4" id="KW-0012">Acyltransferase</keyword>
<dbReference type="Gene3D" id="3.40.47.10">
    <property type="match status" value="2"/>
</dbReference>
<evidence type="ECO:0000313" key="8">
    <source>
        <dbReference type="Proteomes" id="UP001501598"/>
    </source>
</evidence>
<evidence type="ECO:0000256" key="4">
    <source>
        <dbReference type="RuleBase" id="RU003557"/>
    </source>
</evidence>
<keyword evidence="8" id="KW-1185">Reference proteome</keyword>
<dbReference type="PANTHER" id="PTHR43365">
    <property type="entry name" value="BLR7806 PROTEIN"/>
    <property type="match status" value="1"/>
</dbReference>
<gene>
    <name evidence="7" type="ORF">GCM10023175_14990</name>
</gene>
<keyword evidence="2 4" id="KW-0808">Transferase</keyword>
<dbReference type="EMBL" id="BAABGT010000024">
    <property type="protein sequence ID" value="GAA4541308.1"/>
    <property type="molecule type" value="Genomic_DNA"/>
</dbReference>
<sequence>MRDAVIVEAVRTPVGKGKPGGAYSEVHPVELHAHAIRSVVERVPGLRPHEIDDVIGGVVGQVGEQSGNTTRFAAITAGLPESVPGVTVDRQCGSSQQALSFAAHGVVAGEYDIVVASGVESMSHVPIGSSALVDGVRQDVAGPAIPRIYPGGLIPQGVSAELIARKWGLSRAQLDEFSATSHQRAAAAWEQGFFAGQVAPLKVTRADGTVAQLERDETIRPGTTVETLAGLRPAFADGRWTDRFGDIDWKITAGNSSPINDGSAALLVTSSETAAQHGWRPRARIHTTTVVGDDPILMLTGIIPATAKVLARAGLSIDDIDAFEVNEAFAPVVLAWIAETGADPAKVNVDGGAIAIGHPLGASGARLATTLLGVLERTGGSYGLQTMCEAGGTANATIIERL</sequence>
<dbReference type="CDD" id="cd00751">
    <property type="entry name" value="thiolase"/>
    <property type="match status" value="1"/>
</dbReference>
<evidence type="ECO:0000256" key="1">
    <source>
        <dbReference type="ARBA" id="ARBA00010982"/>
    </source>
</evidence>
<feature type="domain" description="Thiolase C-terminal" evidence="6">
    <location>
        <begin position="280"/>
        <end position="401"/>
    </location>
</feature>
<dbReference type="InterPro" id="IPR016039">
    <property type="entry name" value="Thiolase-like"/>
</dbReference>
<dbReference type="InterPro" id="IPR002155">
    <property type="entry name" value="Thiolase"/>
</dbReference>
<evidence type="ECO:0000259" key="5">
    <source>
        <dbReference type="Pfam" id="PF00108"/>
    </source>
</evidence>
<proteinExistence type="inferred from homology"/>
<evidence type="ECO:0000313" key="7">
    <source>
        <dbReference type="EMBL" id="GAA4541308.1"/>
    </source>
</evidence>
<comment type="caution">
    <text evidence="7">The sequence shown here is derived from an EMBL/GenBank/DDBJ whole genome shotgun (WGS) entry which is preliminary data.</text>
</comment>
<evidence type="ECO:0000256" key="3">
    <source>
        <dbReference type="ARBA" id="ARBA00023315"/>
    </source>
</evidence>
<dbReference type="PANTHER" id="PTHR43365:SF1">
    <property type="entry name" value="ACETYL-COA C-ACYLTRANSFERASE"/>
    <property type="match status" value="1"/>
</dbReference>
<reference evidence="8" key="1">
    <citation type="journal article" date="2019" name="Int. J. Syst. Evol. Microbiol.">
        <title>The Global Catalogue of Microorganisms (GCM) 10K type strain sequencing project: providing services to taxonomists for standard genome sequencing and annotation.</title>
        <authorList>
            <consortium name="The Broad Institute Genomics Platform"/>
            <consortium name="The Broad Institute Genome Sequencing Center for Infectious Disease"/>
            <person name="Wu L."/>
            <person name="Ma J."/>
        </authorList>
    </citation>
    <scope>NUCLEOTIDE SEQUENCE [LARGE SCALE GENOMIC DNA]</scope>
    <source>
        <strain evidence="8">JCM 17906</strain>
    </source>
</reference>
<dbReference type="PROSITE" id="PS00737">
    <property type="entry name" value="THIOLASE_2"/>
    <property type="match status" value="1"/>
</dbReference>
<protein>
    <submittedName>
        <fullName evidence="7">Thiolase family protein</fullName>
    </submittedName>
</protein>
<evidence type="ECO:0000259" key="6">
    <source>
        <dbReference type="Pfam" id="PF02803"/>
    </source>
</evidence>
<dbReference type="InterPro" id="IPR020613">
    <property type="entry name" value="Thiolase_CS"/>
</dbReference>
<dbReference type="SUPFAM" id="SSF53901">
    <property type="entry name" value="Thiolase-like"/>
    <property type="match status" value="2"/>
</dbReference>
<accession>A0ABP8RLB7</accession>
<dbReference type="RefSeq" id="WP_345414093.1">
    <property type="nucleotide sequence ID" value="NZ_BAABGT010000024.1"/>
</dbReference>
<organism evidence="7 8">
    <name type="scientific">Pseudonocardia xishanensis</name>
    <dbReference type="NCBI Taxonomy" id="630995"/>
    <lineage>
        <taxon>Bacteria</taxon>
        <taxon>Bacillati</taxon>
        <taxon>Actinomycetota</taxon>
        <taxon>Actinomycetes</taxon>
        <taxon>Pseudonocardiales</taxon>
        <taxon>Pseudonocardiaceae</taxon>
        <taxon>Pseudonocardia</taxon>
    </lineage>
</organism>
<dbReference type="InterPro" id="IPR020616">
    <property type="entry name" value="Thiolase_N"/>
</dbReference>
<feature type="domain" description="Thiolase N-terminal" evidence="5">
    <location>
        <begin position="5"/>
        <end position="271"/>
    </location>
</feature>
<dbReference type="PIRSF" id="PIRSF000429">
    <property type="entry name" value="Ac-CoA_Ac_transf"/>
    <property type="match status" value="1"/>
</dbReference>
<dbReference type="InterPro" id="IPR020617">
    <property type="entry name" value="Thiolase_C"/>
</dbReference>
<dbReference type="Pfam" id="PF00108">
    <property type="entry name" value="Thiolase_N"/>
    <property type="match status" value="1"/>
</dbReference>
<dbReference type="Pfam" id="PF02803">
    <property type="entry name" value="Thiolase_C"/>
    <property type="match status" value="1"/>
</dbReference>
<comment type="similarity">
    <text evidence="1 4">Belongs to the thiolase-like superfamily. Thiolase family.</text>
</comment>